<name>A0ACC0PW85_RHOML</name>
<evidence type="ECO:0000313" key="2">
    <source>
        <dbReference type="Proteomes" id="UP001062846"/>
    </source>
</evidence>
<comment type="caution">
    <text evidence="1">The sequence shown here is derived from an EMBL/GenBank/DDBJ whole genome shotgun (WGS) entry which is preliminary data.</text>
</comment>
<keyword evidence="2" id="KW-1185">Reference proteome</keyword>
<proteinExistence type="predicted"/>
<dbReference type="EMBL" id="CM046389">
    <property type="protein sequence ID" value="KAI8569730.1"/>
    <property type="molecule type" value="Genomic_DNA"/>
</dbReference>
<gene>
    <name evidence="1" type="ORF">RHMOL_Rhmol02G0299800</name>
</gene>
<dbReference type="Proteomes" id="UP001062846">
    <property type="component" value="Chromosome 2"/>
</dbReference>
<protein>
    <submittedName>
        <fullName evidence="1">Uncharacterized protein</fullName>
    </submittedName>
</protein>
<reference evidence="1" key="1">
    <citation type="submission" date="2022-02" db="EMBL/GenBank/DDBJ databases">
        <title>Plant Genome Project.</title>
        <authorList>
            <person name="Zhang R.-G."/>
        </authorList>
    </citation>
    <scope>NUCLEOTIDE SEQUENCE</scope>
    <source>
        <strain evidence="1">AT1</strain>
    </source>
</reference>
<organism evidence="1 2">
    <name type="scientific">Rhododendron molle</name>
    <name type="common">Chinese azalea</name>
    <name type="synonym">Azalea mollis</name>
    <dbReference type="NCBI Taxonomy" id="49168"/>
    <lineage>
        <taxon>Eukaryota</taxon>
        <taxon>Viridiplantae</taxon>
        <taxon>Streptophyta</taxon>
        <taxon>Embryophyta</taxon>
        <taxon>Tracheophyta</taxon>
        <taxon>Spermatophyta</taxon>
        <taxon>Magnoliopsida</taxon>
        <taxon>eudicotyledons</taxon>
        <taxon>Gunneridae</taxon>
        <taxon>Pentapetalae</taxon>
        <taxon>asterids</taxon>
        <taxon>Ericales</taxon>
        <taxon>Ericaceae</taxon>
        <taxon>Ericoideae</taxon>
        <taxon>Rhodoreae</taxon>
        <taxon>Rhododendron</taxon>
    </lineage>
</organism>
<accession>A0ACC0PW85</accession>
<sequence>MEHNGMLCPVKYSEQRKQTTIMRPSPPAGAVSVGPRVVRISVTDGDATDSSSDEEVDLMFRRRRVKKFVNEVTIEPREEHDPLVIGKNRRRKPTGGKLKPPAPASRLKVSATGRKFRGVRQRPWGKWAAEIRDPLRRVRLWLGTFDTAEEAAMVYDNAAIQLRGPDALINFAIPPSTAATPPEISPRAAATTCSGYNSSEESNNNQLLSSPKSVLRFNYSPVDETASSSSHFQQPKTDAVSAFQKVKEETSVSENFSDFPAVETLFPDGLFDFQDPVPDLSGLFEESGFRQDIFVEDCGQLFIGSGDVCGYGQSTWPADDYLQFQDIGDLFGSDSLVAL</sequence>
<evidence type="ECO:0000313" key="1">
    <source>
        <dbReference type="EMBL" id="KAI8569730.1"/>
    </source>
</evidence>